<reference evidence="2 3" key="1">
    <citation type="submission" date="2017-06" db="EMBL/GenBank/DDBJ databases">
        <title>Streptomyces albireticuli Genome sequencing and assembly.</title>
        <authorList>
            <person name="Wang Y."/>
            <person name="Du B."/>
            <person name="Ding Y."/>
            <person name="Liu H."/>
            <person name="Hou Q."/>
            <person name="Liu K."/>
            <person name="Yao L."/>
            <person name="Wang C."/>
        </authorList>
    </citation>
    <scope>NUCLEOTIDE SEQUENCE [LARGE SCALE GENOMIC DNA]</scope>
    <source>
        <strain evidence="2 3">MDJK11</strain>
    </source>
</reference>
<name>A0A1Z2L7B2_9ACTN</name>
<organism evidence="2 3">
    <name type="scientific">Streptomyces albireticuli</name>
    <dbReference type="NCBI Taxonomy" id="1940"/>
    <lineage>
        <taxon>Bacteria</taxon>
        <taxon>Bacillati</taxon>
        <taxon>Actinomycetota</taxon>
        <taxon>Actinomycetes</taxon>
        <taxon>Kitasatosporales</taxon>
        <taxon>Streptomycetaceae</taxon>
        <taxon>Streptomyces</taxon>
    </lineage>
</organism>
<dbReference type="KEGG" id="salj:SMD11_4597"/>
<accession>A0A1Z2L7B2</accession>
<evidence type="ECO:0000256" key="1">
    <source>
        <dbReference type="SAM" id="Phobius"/>
    </source>
</evidence>
<gene>
    <name evidence="2" type="ORF">SMD11_4597</name>
</gene>
<evidence type="ECO:0000313" key="2">
    <source>
        <dbReference type="EMBL" id="ARZ70194.1"/>
    </source>
</evidence>
<keyword evidence="1" id="KW-0812">Transmembrane</keyword>
<dbReference type="RefSeq" id="WP_234366135.1">
    <property type="nucleotide sequence ID" value="NZ_CP021744.1"/>
</dbReference>
<proteinExistence type="predicted"/>
<keyword evidence="1" id="KW-1133">Transmembrane helix</keyword>
<feature type="transmembrane region" description="Helical" evidence="1">
    <location>
        <begin position="68"/>
        <end position="90"/>
    </location>
</feature>
<keyword evidence="1" id="KW-0472">Membrane</keyword>
<dbReference type="AlphaFoldDB" id="A0A1Z2L7B2"/>
<dbReference type="Proteomes" id="UP000195755">
    <property type="component" value="Chromosome"/>
</dbReference>
<sequence length="92" mass="9898">MPSLIEMVFLLFGVAAVAFGVVIAFNVRGVTTRRVERTYRKLELMHQASGRLGPVSVPLFGTAGYLRFLGAVMIPFGLIMIVASVALMSLPG</sequence>
<evidence type="ECO:0000313" key="3">
    <source>
        <dbReference type="Proteomes" id="UP000195755"/>
    </source>
</evidence>
<dbReference type="EMBL" id="CP021744">
    <property type="protein sequence ID" value="ARZ70194.1"/>
    <property type="molecule type" value="Genomic_DNA"/>
</dbReference>
<protein>
    <submittedName>
        <fullName evidence="2">Uncharacterized protein</fullName>
    </submittedName>
</protein>